<evidence type="ECO:0000313" key="9">
    <source>
        <dbReference type="EMBL" id="AOV08463.1"/>
    </source>
</evidence>
<dbReference type="InterPro" id="IPR016156">
    <property type="entry name" value="FAD/NAD-linked_Rdtase_dimer_sf"/>
</dbReference>
<evidence type="ECO:0000256" key="3">
    <source>
        <dbReference type="ARBA" id="ARBA00022630"/>
    </source>
</evidence>
<gene>
    <name evidence="9" type="ORF">BI350_13585</name>
</gene>
<sequence>MMKIVVVGAIAGGSTVAAQIRRTLPDASITLIGSDSKIGYGSCGMPFVIGGLIEDKEKIGGPNPERFSETRNIRTLVKHQVTSINRKAKTVEVRNLETDETFQASYDKLILSTGCRSRVPSLKRLDDLPFFTLKSYADMEEIVRYLDTEKPQSCAVVGGGFIGIELVENFIHRGIQTVLILRGNRVMSSMDKEITDVLYDEMKANGVDFYFNDEIERIEGNRLMMKNGVAINTDFLVASIGVIPNTSLAIEAGLTIGVTDGVVVNEYMQTDDPAIYAIGDIAEWQDWVTGKPKRVQLAWHAHRQAFIVSSHLAGRPVKVNPFLGTTITKLFSLTAGMIGLSEQNLRVEGFDFDTVTHEGRTNAGYYPDHGTILIRVHFDRKSRQILGAQAVGTKGVDKRLDILVTAMMGNMTVDDLAALELSYSPPYSSPKDPINMVGYKAKLK</sequence>
<evidence type="ECO:0000259" key="7">
    <source>
        <dbReference type="Pfam" id="PF02852"/>
    </source>
</evidence>
<name>A0A1D8JIF4_9BACL</name>
<dbReference type="PRINTS" id="PR00368">
    <property type="entry name" value="FADPNR"/>
</dbReference>
<dbReference type="InterPro" id="IPR023753">
    <property type="entry name" value="FAD/NAD-binding_dom"/>
</dbReference>
<organism evidence="9 10">
    <name type="scientific">Sporosarcina ureilytica</name>
    <dbReference type="NCBI Taxonomy" id="298596"/>
    <lineage>
        <taxon>Bacteria</taxon>
        <taxon>Bacillati</taxon>
        <taxon>Bacillota</taxon>
        <taxon>Bacilli</taxon>
        <taxon>Bacillales</taxon>
        <taxon>Caryophanaceae</taxon>
        <taxon>Sporosarcina</taxon>
    </lineage>
</organism>
<dbReference type="Gene3D" id="3.50.50.60">
    <property type="entry name" value="FAD/NAD(P)-binding domain"/>
    <property type="match status" value="2"/>
</dbReference>
<dbReference type="Pfam" id="PF07992">
    <property type="entry name" value="Pyr_redox_2"/>
    <property type="match status" value="1"/>
</dbReference>
<evidence type="ECO:0000259" key="8">
    <source>
        <dbReference type="Pfam" id="PF07992"/>
    </source>
</evidence>
<dbReference type="SUPFAM" id="SSF55424">
    <property type="entry name" value="FAD/NAD-linked reductases, dimerisation (C-terminal) domain"/>
    <property type="match status" value="1"/>
</dbReference>
<comment type="cofactor">
    <cofactor evidence="1">
        <name>FAD</name>
        <dbReference type="ChEBI" id="CHEBI:57692"/>
    </cofactor>
</comment>
<keyword evidence="10" id="KW-1185">Reference proteome</keyword>
<feature type="domain" description="FAD/NAD(P)-binding" evidence="8">
    <location>
        <begin position="2"/>
        <end position="305"/>
    </location>
</feature>
<dbReference type="EMBL" id="CP017560">
    <property type="protein sequence ID" value="AOV08463.1"/>
    <property type="molecule type" value="Genomic_DNA"/>
</dbReference>
<dbReference type="PANTHER" id="PTHR43429">
    <property type="entry name" value="PYRIDINE NUCLEOTIDE-DISULFIDE OXIDOREDUCTASE DOMAIN-CONTAINING"/>
    <property type="match status" value="1"/>
</dbReference>
<evidence type="ECO:0000256" key="1">
    <source>
        <dbReference type="ARBA" id="ARBA00001974"/>
    </source>
</evidence>
<evidence type="ECO:0000256" key="2">
    <source>
        <dbReference type="ARBA" id="ARBA00009130"/>
    </source>
</evidence>
<dbReference type="AlphaFoldDB" id="A0A1D8JIF4"/>
<accession>A0A1D8JIF4</accession>
<dbReference type="Pfam" id="PF02852">
    <property type="entry name" value="Pyr_redox_dim"/>
    <property type="match status" value="1"/>
</dbReference>
<dbReference type="KEGG" id="surl:BI350_13585"/>
<dbReference type="GO" id="GO:0016491">
    <property type="term" value="F:oxidoreductase activity"/>
    <property type="evidence" value="ECO:0007669"/>
    <property type="project" value="UniProtKB-KW"/>
</dbReference>
<comment type="similarity">
    <text evidence="2">Belongs to the class-III pyridine nucleotide-disulfide oxidoreductase family.</text>
</comment>
<dbReference type="InterPro" id="IPR036188">
    <property type="entry name" value="FAD/NAD-bd_sf"/>
</dbReference>
<evidence type="ECO:0000313" key="10">
    <source>
        <dbReference type="Proteomes" id="UP000185746"/>
    </source>
</evidence>
<dbReference type="Proteomes" id="UP000185746">
    <property type="component" value="Chromosome"/>
</dbReference>
<keyword evidence="4" id="KW-0274">FAD</keyword>
<protein>
    <submittedName>
        <fullName evidence="9">Peroxiredoxin</fullName>
    </submittedName>
</protein>
<feature type="domain" description="Pyridine nucleotide-disulphide oxidoreductase dimerisation" evidence="7">
    <location>
        <begin position="329"/>
        <end position="428"/>
    </location>
</feature>
<keyword evidence="5" id="KW-0560">Oxidoreductase</keyword>
<dbReference type="PANTHER" id="PTHR43429:SF1">
    <property type="entry name" value="NAD(P)H SULFUR OXIDOREDUCTASE (COA-DEPENDENT)"/>
    <property type="match status" value="1"/>
</dbReference>
<evidence type="ECO:0000256" key="4">
    <source>
        <dbReference type="ARBA" id="ARBA00022827"/>
    </source>
</evidence>
<dbReference type="InterPro" id="IPR050260">
    <property type="entry name" value="FAD-bd_OxRdtase"/>
</dbReference>
<evidence type="ECO:0000256" key="6">
    <source>
        <dbReference type="ARBA" id="ARBA00023284"/>
    </source>
</evidence>
<keyword evidence="3" id="KW-0285">Flavoprotein</keyword>
<evidence type="ECO:0000256" key="5">
    <source>
        <dbReference type="ARBA" id="ARBA00023002"/>
    </source>
</evidence>
<keyword evidence="6" id="KW-0676">Redox-active center</keyword>
<dbReference type="InterPro" id="IPR004099">
    <property type="entry name" value="Pyr_nucl-diS_OxRdtase_dimer"/>
</dbReference>
<dbReference type="NCBIfam" id="NF010037">
    <property type="entry name" value="PRK13512.1"/>
    <property type="match status" value="1"/>
</dbReference>
<reference evidence="9 10" key="1">
    <citation type="submission" date="2016-09" db="EMBL/GenBank/DDBJ databases">
        <title>Complete genome sequence of the Lysinibacillus sphaericus LMG 22257, a specie of Bacillus with ureolytic activity that can effectively biodeposit calcium carbonate.</title>
        <authorList>
            <person name="Yan W."/>
        </authorList>
    </citation>
    <scope>NUCLEOTIDE SEQUENCE [LARGE SCALE GENOMIC DNA]</scope>
    <source>
        <strain evidence="9 10">LMG 22257</strain>
    </source>
</reference>
<proteinExistence type="inferred from homology"/>
<dbReference type="PRINTS" id="PR00411">
    <property type="entry name" value="PNDRDTASEI"/>
</dbReference>
<dbReference type="SUPFAM" id="SSF51905">
    <property type="entry name" value="FAD/NAD(P)-binding domain"/>
    <property type="match status" value="2"/>
</dbReference>